<proteinExistence type="predicted"/>
<evidence type="ECO:0000313" key="4">
    <source>
        <dbReference type="Proteomes" id="UP000308730"/>
    </source>
</evidence>
<evidence type="ECO:0000256" key="1">
    <source>
        <dbReference type="SAM" id="MobiDB-lite"/>
    </source>
</evidence>
<gene>
    <name evidence="3" type="ORF">EUX98_g8456</name>
</gene>
<keyword evidence="2" id="KW-1133">Transmembrane helix</keyword>
<keyword evidence="2" id="KW-0472">Membrane</keyword>
<dbReference type="Proteomes" id="UP000308730">
    <property type="component" value="Unassembled WGS sequence"/>
</dbReference>
<comment type="caution">
    <text evidence="3">The sequence shown here is derived from an EMBL/GenBank/DDBJ whole genome shotgun (WGS) entry which is preliminary data.</text>
</comment>
<feature type="transmembrane region" description="Helical" evidence="2">
    <location>
        <begin position="164"/>
        <end position="187"/>
    </location>
</feature>
<evidence type="ECO:0000313" key="3">
    <source>
        <dbReference type="EMBL" id="THH21062.1"/>
    </source>
</evidence>
<keyword evidence="2" id="KW-0812">Transmembrane</keyword>
<sequence length="319" mass="34230">GTLLVSIAPQQSRFDPPQPTQPQPILGPTREMSDEPNPIHSPAPTTSALRARPGSSVAVARLGQTDSRTGDKAPAPAKPPPLNTSSSFKRQRELKIVVSFSWSVVDKSRKKAMKDLVQSWMDRLQLISVITTFFAATEAQLLGITVPSDDGTPLRPVEQAANAGLAGALVIHVFAAILSFFAAFFLIRYRLREAKREESKVEEGSPEKSTDSHSIFSANPHLDSRALRAFPPRQPPDSFAGELPHAVYVAERGRVRARAGGRAVLCVGAPAAECQYLRVGVYVGVSVWGCVCGGRVVSEAIASCYQLILAGSRPVLLAS</sequence>
<dbReference type="EMBL" id="SGPM01000465">
    <property type="protein sequence ID" value="THH21062.1"/>
    <property type="molecule type" value="Genomic_DNA"/>
</dbReference>
<evidence type="ECO:0000256" key="2">
    <source>
        <dbReference type="SAM" id="Phobius"/>
    </source>
</evidence>
<feature type="region of interest" description="Disordered" evidence="1">
    <location>
        <begin position="1"/>
        <end position="87"/>
    </location>
</feature>
<dbReference type="OrthoDB" id="2653987at2759"/>
<organism evidence="3 4">
    <name type="scientific">Antrodiella citrinella</name>
    <dbReference type="NCBI Taxonomy" id="2447956"/>
    <lineage>
        <taxon>Eukaryota</taxon>
        <taxon>Fungi</taxon>
        <taxon>Dikarya</taxon>
        <taxon>Basidiomycota</taxon>
        <taxon>Agaricomycotina</taxon>
        <taxon>Agaricomycetes</taxon>
        <taxon>Polyporales</taxon>
        <taxon>Steccherinaceae</taxon>
        <taxon>Antrodiella</taxon>
    </lineage>
</organism>
<dbReference type="AlphaFoldDB" id="A0A4S4M717"/>
<keyword evidence="4" id="KW-1185">Reference proteome</keyword>
<name>A0A4S4M717_9APHY</name>
<protein>
    <submittedName>
        <fullName evidence="3">Uncharacterized protein</fullName>
    </submittedName>
</protein>
<accession>A0A4S4M717</accession>
<feature type="non-terminal residue" evidence="3">
    <location>
        <position position="1"/>
    </location>
</feature>
<reference evidence="3 4" key="1">
    <citation type="submission" date="2019-02" db="EMBL/GenBank/DDBJ databases">
        <title>Genome sequencing of the rare red list fungi Antrodiella citrinella (Flaviporus citrinellus).</title>
        <authorList>
            <person name="Buettner E."/>
            <person name="Kellner H."/>
        </authorList>
    </citation>
    <scope>NUCLEOTIDE SEQUENCE [LARGE SCALE GENOMIC DNA]</scope>
    <source>
        <strain evidence="3 4">DSM 108506</strain>
    </source>
</reference>